<dbReference type="RefSeq" id="WP_258843622.1">
    <property type="nucleotide sequence ID" value="NZ_JANUGX010000001.1"/>
</dbReference>
<name>A0ABT2A1Q8_9BURK</name>
<evidence type="ECO:0000256" key="1">
    <source>
        <dbReference type="ARBA" id="ARBA00008918"/>
    </source>
</evidence>
<dbReference type="InterPro" id="IPR005031">
    <property type="entry name" value="COQ10_START"/>
</dbReference>
<sequence length="408" mass="43207">MQRLPTQSTTTTDTGLELAKWLGGAAAGALLMYMLDPDRGSARRAQSAAAVRSAGSRTTSALGNVWRGAGDRMGAAADDAIDMAKPDGSIGGTISNAFSKARDVAVDAMNRASSAASDLAGDAKDSDTYSNARSTVSKAVSRAADTAADFYDDTRKSAGRLGRRVAQEVRGDSEGAWAPTMRNSALAGGAVLALMGLMRRSPMGALIGLAGAALLARGAANQPLRSLASRGAAGLGMAKGVANGISMDQTIDFEKTIHIDAAPDEVYEQFANYENFPRYMSHVTEVKDLGHRRSHWTVKGPGGSRFEWKSVLTEQSRPNRLAWRSEAGAEIPNSGSIQFERHRGGTLVTVRMSYSPPAGALGHAFALLLGSDPKSKMDEDLARMRDFIERGSMPREAAQSSWTSRLLH</sequence>
<dbReference type="Pfam" id="PF03364">
    <property type="entry name" value="Polyketide_cyc"/>
    <property type="match status" value="1"/>
</dbReference>
<accession>A0ABT2A1Q8</accession>
<organism evidence="3 4">
    <name type="scientific">Massilia norwichensis</name>
    <dbReference type="NCBI Taxonomy" id="1442366"/>
    <lineage>
        <taxon>Bacteria</taxon>
        <taxon>Pseudomonadati</taxon>
        <taxon>Pseudomonadota</taxon>
        <taxon>Betaproteobacteria</taxon>
        <taxon>Burkholderiales</taxon>
        <taxon>Oxalobacteraceae</taxon>
        <taxon>Telluria group</taxon>
        <taxon>Massilia</taxon>
    </lineage>
</organism>
<feature type="domain" description="Coenzyme Q-binding protein COQ10 START" evidence="2">
    <location>
        <begin position="259"/>
        <end position="381"/>
    </location>
</feature>
<evidence type="ECO:0000259" key="2">
    <source>
        <dbReference type="Pfam" id="PF03364"/>
    </source>
</evidence>
<dbReference type="InterPro" id="IPR023393">
    <property type="entry name" value="START-like_dom_sf"/>
</dbReference>
<comment type="similarity">
    <text evidence="1">Belongs to the ribosome association toxin RatA family.</text>
</comment>
<dbReference type="PANTHER" id="PTHR33824">
    <property type="entry name" value="POLYKETIDE CYCLASE/DEHYDRASE AND LIPID TRANSPORT SUPERFAMILY PROTEIN"/>
    <property type="match status" value="1"/>
</dbReference>
<keyword evidence="4" id="KW-1185">Reference proteome</keyword>
<gene>
    <name evidence="3" type="ORF">NX782_01060</name>
</gene>
<dbReference type="PANTHER" id="PTHR33824:SF7">
    <property type="entry name" value="POLYKETIDE CYCLASE_DEHYDRASE AND LIPID TRANSPORT SUPERFAMILY PROTEIN"/>
    <property type="match status" value="1"/>
</dbReference>
<dbReference type="Gene3D" id="3.30.530.20">
    <property type="match status" value="1"/>
</dbReference>
<dbReference type="CDD" id="cd07817">
    <property type="entry name" value="SRPBCC_8"/>
    <property type="match status" value="1"/>
</dbReference>
<comment type="caution">
    <text evidence="3">The sequence shown here is derived from an EMBL/GenBank/DDBJ whole genome shotgun (WGS) entry which is preliminary data.</text>
</comment>
<dbReference type="SUPFAM" id="SSF55961">
    <property type="entry name" value="Bet v1-like"/>
    <property type="match status" value="1"/>
</dbReference>
<protein>
    <submittedName>
        <fullName evidence="3">SRPBCC family protein</fullName>
    </submittedName>
</protein>
<reference evidence="3 4" key="1">
    <citation type="submission" date="2022-08" db="EMBL/GenBank/DDBJ databases">
        <title>Reclassification of Massilia species as members of the genera Telluria, Duganella, Pseudoduganella, Mokoshia gen. nov. and Zemynaea gen. nov. using orthogonal and non-orthogonal genome-based approaches.</title>
        <authorList>
            <person name="Bowman J.P."/>
        </authorList>
    </citation>
    <scope>NUCLEOTIDE SEQUENCE [LARGE SCALE GENOMIC DNA]</scope>
    <source>
        <strain evidence="3 4">LMG 28164</strain>
    </source>
</reference>
<dbReference type="EMBL" id="JANUGX010000001">
    <property type="protein sequence ID" value="MCS0587790.1"/>
    <property type="molecule type" value="Genomic_DNA"/>
</dbReference>
<evidence type="ECO:0000313" key="4">
    <source>
        <dbReference type="Proteomes" id="UP001205560"/>
    </source>
</evidence>
<evidence type="ECO:0000313" key="3">
    <source>
        <dbReference type="EMBL" id="MCS0587790.1"/>
    </source>
</evidence>
<dbReference type="InterPro" id="IPR047137">
    <property type="entry name" value="ORF3"/>
</dbReference>
<proteinExistence type="inferred from homology"/>
<dbReference type="Proteomes" id="UP001205560">
    <property type="component" value="Unassembled WGS sequence"/>
</dbReference>